<dbReference type="SUPFAM" id="SSF58104">
    <property type="entry name" value="Methyl-accepting chemotaxis protein (MCP) signaling domain"/>
    <property type="match status" value="1"/>
</dbReference>
<gene>
    <name evidence="5" type="ORF">ACFFSY_15890</name>
</gene>
<keyword evidence="6" id="KW-1185">Reference proteome</keyword>
<accession>A0ABV5KQ98</accession>
<sequence>MRLRWKRDAATNKKASNRDEQVELLHQLTNESLVISDQLAAAVEEVNQSIGSLGTIADRSAMREGDLRTSSQLATERIEQAFSVLQEVSASAEEISTTAGRLDGASKTTGTIAQEVAQSLDAAGGVMQELSEQTLAMERNIHHLQEQTSRIEEINAFIQEIVEQTSLLALNASIEAAHAGEFGRGFSIVAQQIKKLAEQSNEAVKRSSAIVRQIEEGVVEVVRSVELEKAAVERGALEMDRTKVRMERIVAQIRQVDELAAISNDASIRQSDHMTQATQLLGEAVGSVLHTMQSVDDTLEMTWQQRQQIGKLDRVRDDLNRSSDALAAAIQHVGLKRNYAGEIDTSATRAKLARLAADSALAQLEEAEHERRLTAMLHAEAEIEAVWSNRSDGSFVFSLPTAGLLNAKGRVWWKKAMEGVSYQSEPYISAITKQPCVTVAVPIRGEDDSVIGVMGADIALRSEGNKVD</sequence>
<protein>
    <submittedName>
        <fullName evidence="5">Methyl-accepting chemotaxis protein</fullName>
    </submittedName>
</protein>
<dbReference type="InterPro" id="IPR004090">
    <property type="entry name" value="Chemotax_Me-accpt_rcpt"/>
</dbReference>
<evidence type="ECO:0000259" key="4">
    <source>
        <dbReference type="PROSITE" id="PS50111"/>
    </source>
</evidence>
<dbReference type="SMART" id="SM00283">
    <property type="entry name" value="MA"/>
    <property type="match status" value="1"/>
</dbReference>
<comment type="caution">
    <text evidence="5">The sequence shown here is derived from an EMBL/GenBank/DDBJ whole genome shotgun (WGS) entry which is preliminary data.</text>
</comment>
<reference evidence="5 6" key="1">
    <citation type="submission" date="2024-09" db="EMBL/GenBank/DDBJ databases">
        <authorList>
            <person name="Sun Q."/>
            <person name="Mori K."/>
        </authorList>
    </citation>
    <scope>NUCLEOTIDE SEQUENCE [LARGE SCALE GENOMIC DNA]</scope>
    <source>
        <strain evidence="5 6">TISTR 2452</strain>
    </source>
</reference>
<dbReference type="CDD" id="cd18773">
    <property type="entry name" value="PDC1_HK_sensor"/>
    <property type="match status" value="1"/>
</dbReference>
<dbReference type="PROSITE" id="PS50111">
    <property type="entry name" value="CHEMOTAXIS_TRANSDUC_2"/>
    <property type="match status" value="1"/>
</dbReference>
<feature type="domain" description="Methyl-accepting transducer" evidence="4">
    <location>
        <begin position="49"/>
        <end position="296"/>
    </location>
</feature>
<evidence type="ECO:0000256" key="1">
    <source>
        <dbReference type="ARBA" id="ARBA00023224"/>
    </source>
</evidence>
<dbReference type="PANTHER" id="PTHR32089:SF112">
    <property type="entry name" value="LYSOZYME-LIKE PROTEIN-RELATED"/>
    <property type="match status" value="1"/>
</dbReference>
<comment type="similarity">
    <text evidence="2">Belongs to the methyl-accepting chemotaxis (MCP) protein family.</text>
</comment>
<dbReference type="InterPro" id="IPR029151">
    <property type="entry name" value="Sensor-like_sf"/>
</dbReference>
<dbReference type="Proteomes" id="UP001589747">
    <property type="component" value="Unassembled WGS sequence"/>
</dbReference>
<evidence type="ECO:0000313" key="5">
    <source>
        <dbReference type="EMBL" id="MFB9327410.1"/>
    </source>
</evidence>
<evidence type="ECO:0000256" key="2">
    <source>
        <dbReference type="ARBA" id="ARBA00029447"/>
    </source>
</evidence>
<dbReference type="Gene3D" id="3.30.450.20">
    <property type="entry name" value="PAS domain"/>
    <property type="match status" value="1"/>
</dbReference>
<dbReference type="EMBL" id="JBHMDO010000025">
    <property type="protein sequence ID" value="MFB9327410.1"/>
    <property type="molecule type" value="Genomic_DNA"/>
</dbReference>
<dbReference type="PRINTS" id="PR00260">
    <property type="entry name" value="CHEMTRNSDUCR"/>
</dbReference>
<organism evidence="5 6">
    <name type="scientific">Paenibacillus aurantiacus</name>
    <dbReference type="NCBI Taxonomy" id="1936118"/>
    <lineage>
        <taxon>Bacteria</taxon>
        <taxon>Bacillati</taxon>
        <taxon>Bacillota</taxon>
        <taxon>Bacilli</taxon>
        <taxon>Bacillales</taxon>
        <taxon>Paenibacillaceae</taxon>
        <taxon>Paenibacillus</taxon>
    </lineage>
</organism>
<dbReference type="PANTHER" id="PTHR32089">
    <property type="entry name" value="METHYL-ACCEPTING CHEMOTAXIS PROTEIN MCPB"/>
    <property type="match status" value="1"/>
</dbReference>
<dbReference type="Gene3D" id="1.10.287.950">
    <property type="entry name" value="Methyl-accepting chemotaxis protein"/>
    <property type="match status" value="1"/>
</dbReference>
<proteinExistence type="inferred from homology"/>
<dbReference type="SUPFAM" id="SSF103190">
    <property type="entry name" value="Sensory domain-like"/>
    <property type="match status" value="1"/>
</dbReference>
<dbReference type="InterPro" id="IPR004089">
    <property type="entry name" value="MCPsignal_dom"/>
</dbReference>
<dbReference type="Pfam" id="PF22673">
    <property type="entry name" value="MCP-like_PDC_1"/>
    <property type="match status" value="1"/>
</dbReference>
<keyword evidence="1 3" id="KW-0807">Transducer</keyword>
<evidence type="ECO:0000256" key="3">
    <source>
        <dbReference type="PROSITE-ProRule" id="PRU00284"/>
    </source>
</evidence>
<dbReference type="Pfam" id="PF00015">
    <property type="entry name" value="MCPsignal"/>
    <property type="match status" value="1"/>
</dbReference>
<evidence type="ECO:0000313" key="6">
    <source>
        <dbReference type="Proteomes" id="UP001589747"/>
    </source>
</evidence>
<name>A0ABV5KQ98_9BACL</name>
<dbReference type="RefSeq" id="WP_377495676.1">
    <property type="nucleotide sequence ID" value="NZ_JBHMDO010000025.1"/>
</dbReference>